<accession>A0A5B9QU61</accession>
<dbReference type="Proteomes" id="UP000325286">
    <property type="component" value="Chromosome"/>
</dbReference>
<name>A0A5B9QU61_9BACT</name>
<keyword evidence="1" id="KW-0175">Coiled coil</keyword>
<sequence>MLLSQASPQAPANTLTTKRGHCPHLKLQRKHLTDSLLGQKGPGMPSQRQFASESLRPYSQISNLKSQISNLKSQISNLKSQISNLKSQISNLKSQISTTPMSQLLDPTFPFRFEVAIRQHPLSWKAGGLELPDACRMPSWGALADHPLYADVRMAWSPAGIGFTVRATDKRQLPWCRDSRVEESDGFQLLLDTRCSPNIHRANRYCHRFHFMPIGGGPKRDIPIAAMLPIHRARQTPTPIPGRKLKVAGRCKPDGYELSGLIPADALTGFDPVEHPRMSIWYAVIDREKGWQTFTLNPEFPVAEDPSLWGEATLDRRVAATPNK</sequence>
<dbReference type="Gene3D" id="1.20.5.170">
    <property type="match status" value="1"/>
</dbReference>
<reference evidence="3 4" key="1">
    <citation type="submission" date="2019-08" db="EMBL/GenBank/DDBJ databases">
        <title>Deep-cultivation of Planctomycetes and their phenomic and genomic characterization uncovers novel biology.</title>
        <authorList>
            <person name="Wiegand S."/>
            <person name="Jogler M."/>
            <person name="Boedeker C."/>
            <person name="Pinto D."/>
            <person name="Vollmers J."/>
            <person name="Rivas-Marin E."/>
            <person name="Kohn T."/>
            <person name="Peeters S.H."/>
            <person name="Heuer A."/>
            <person name="Rast P."/>
            <person name="Oberbeckmann S."/>
            <person name="Bunk B."/>
            <person name="Jeske O."/>
            <person name="Meyerdierks A."/>
            <person name="Storesund J.E."/>
            <person name="Kallscheuer N."/>
            <person name="Luecker S."/>
            <person name="Lage O.M."/>
            <person name="Pohl T."/>
            <person name="Merkel B.J."/>
            <person name="Hornburger P."/>
            <person name="Mueller R.-W."/>
            <person name="Bruemmer F."/>
            <person name="Labrenz M."/>
            <person name="Spormann A.M."/>
            <person name="Op den Camp H."/>
            <person name="Overmann J."/>
            <person name="Amann R."/>
            <person name="Jetten M.S.M."/>
            <person name="Mascher T."/>
            <person name="Medema M.H."/>
            <person name="Devos D.P."/>
            <person name="Kaster A.-K."/>
            <person name="Ovreas L."/>
            <person name="Rohde M."/>
            <person name="Galperin M.Y."/>
            <person name="Jogler C."/>
        </authorList>
    </citation>
    <scope>NUCLEOTIDE SEQUENCE [LARGE SCALE GENOMIC DNA]</scope>
    <source>
        <strain evidence="3 4">UC8</strain>
    </source>
</reference>
<evidence type="ECO:0000313" key="3">
    <source>
        <dbReference type="EMBL" id="QEG42578.1"/>
    </source>
</evidence>
<gene>
    <name evidence="3" type="ORF">UC8_46180</name>
</gene>
<evidence type="ECO:0008006" key="5">
    <source>
        <dbReference type="Google" id="ProtNLM"/>
    </source>
</evidence>
<feature type="coiled-coil region" evidence="1">
    <location>
        <begin position="61"/>
        <end position="95"/>
    </location>
</feature>
<dbReference type="CDD" id="cd00241">
    <property type="entry name" value="DOMON_like"/>
    <property type="match status" value="1"/>
</dbReference>
<dbReference type="AlphaFoldDB" id="A0A5B9QU61"/>
<evidence type="ECO:0000256" key="1">
    <source>
        <dbReference type="SAM" id="Coils"/>
    </source>
</evidence>
<dbReference type="SUPFAM" id="SSF49344">
    <property type="entry name" value="CBD9-like"/>
    <property type="match status" value="1"/>
</dbReference>
<feature type="region of interest" description="Disordered" evidence="2">
    <location>
        <begin position="1"/>
        <end position="20"/>
    </location>
</feature>
<dbReference type="KEGG" id="rul:UC8_46180"/>
<proteinExistence type="predicted"/>
<evidence type="ECO:0000256" key="2">
    <source>
        <dbReference type="SAM" id="MobiDB-lite"/>
    </source>
</evidence>
<protein>
    <recommendedName>
        <fullName evidence="5">Carbohydrate-binding domain-containing protein</fullName>
    </recommendedName>
</protein>
<dbReference type="EMBL" id="CP042914">
    <property type="protein sequence ID" value="QEG42578.1"/>
    <property type="molecule type" value="Genomic_DNA"/>
</dbReference>
<organism evidence="3 4">
    <name type="scientific">Roseimaritima ulvae</name>
    <dbReference type="NCBI Taxonomy" id="980254"/>
    <lineage>
        <taxon>Bacteria</taxon>
        <taxon>Pseudomonadati</taxon>
        <taxon>Planctomycetota</taxon>
        <taxon>Planctomycetia</taxon>
        <taxon>Pirellulales</taxon>
        <taxon>Pirellulaceae</taxon>
        <taxon>Roseimaritima</taxon>
    </lineage>
</organism>
<keyword evidence="4" id="KW-1185">Reference proteome</keyword>
<dbReference type="Gene3D" id="2.60.40.1190">
    <property type="match status" value="1"/>
</dbReference>
<evidence type="ECO:0000313" key="4">
    <source>
        <dbReference type="Proteomes" id="UP000325286"/>
    </source>
</evidence>
<feature type="compositionally biased region" description="Polar residues" evidence="2">
    <location>
        <begin position="1"/>
        <end position="17"/>
    </location>
</feature>